<dbReference type="Pfam" id="PF04588">
    <property type="entry name" value="HIG_1_N"/>
    <property type="match status" value="1"/>
</dbReference>
<evidence type="ECO:0000256" key="1">
    <source>
        <dbReference type="ARBA" id="ARBA00004325"/>
    </source>
</evidence>
<accession>A0A131XPN0</accession>
<dbReference type="GO" id="GO:0097250">
    <property type="term" value="P:mitochondrial respirasome assembly"/>
    <property type="evidence" value="ECO:0007669"/>
    <property type="project" value="TreeGrafter"/>
</dbReference>
<feature type="transmembrane region" description="Helical" evidence="5">
    <location>
        <begin position="41"/>
        <end position="60"/>
    </location>
</feature>
<organism evidence="7">
    <name type="scientific">Hyalomma excavatum</name>
    <dbReference type="NCBI Taxonomy" id="257692"/>
    <lineage>
        <taxon>Eukaryota</taxon>
        <taxon>Metazoa</taxon>
        <taxon>Ecdysozoa</taxon>
        <taxon>Arthropoda</taxon>
        <taxon>Chelicerata</taxon>
        <taxon>Arachnida</taxon>
        <taxon>Acari</taxon>
        <taxon>Parasitiformes</taxon>
        <taxon>Ixodida</taxon>
        <taxon>Ixodoidea</taxon>
        <taxon>Ixodidae</taxon>
        <taxon>Hyalomminae</taxon>
        <taxon>Hyalomma</taxon>
    </lineage>
</organism>
<keyword evidence="4 5" id="KW-0472">Membrane</keyword>
<dbReference type="PROSITE" id="PS51503">
    <property type="entry name" value="HIG1"/>
    <property type="match status" value="1"/>
</dbReference>
<evidence type="ECO:0000259" key="6">
    <source>
        <dbReference type="PROSITE" id="PS51503"/>
    </source>
</evidence>
<dbReference type="EMBL" id="GEFH01000269">
    <property type="protein sequence ID" value="JAP68312.1"/>
    <property type="molecule type" value="mRNA"/>
</dbReference>
<protein>
    <submittedName>
        <fullName evidence="7">Putative induced by hypoxia</fullName>
    </submittedName>
</protein>
<evidence type="ECO:0000256" key="5">
    <source>
        <dbReference type="SAM" id="Phobius"/>
    </source>
</evidence>
<comment type="subcellular location">
    <subcellularLocation>
        <location evidence="1">Mitochondrion membrane</location>
    </subcellularLocation>
</comment>
<dbReference type="GO" id="GO:0031966">
    <property type="term" value="C:mitochondrial membrane"/>
    <property type="evidence" value="ECO:0007669"/>
    <property type="project" value="UniProtKB-SubCell"/>
</dbReference>
<feature type="domain" description="HIG1" evidence="6">
    <location>
        <begin position="18"/>
        <end position="107"/>
    </location>
</feature>
<sequence length="107" mass="11868">MADHPRNSKDDELEWIEIERSFRQEDSAQKEDRTARVKDKLASNPFVPLGLLATVAALGFGLKSMVQGQSRQSQLMMRTRVVCQGLTFAAIIVGIVAGARKAQQKPQ</sequence>
<dbReference type="InterPro" id="IPR050355">
    <property type="entry name" value="RCF1"/>
</dbReference>
<dbReference type="PANTHER" id="PTHR12297:SF18">
    <property type="entry name" value="HIG1 DOMAIN FAMILY MEMBER 2A"/>
    <property type="match status" value="1"/>
</dbReference>
<keyword evidence="3 5" id="KW-1133">Transmembrane helix</keyword>
<keyword evidence="2 5" id="KW-0812">Transmembrane</keyword>
<reference evidence="7" key="1">
    <citation type="journal article" date="2017" name="Ticks Tick Borne Dis.">
        <title>An insight into the sialome of Hyalomma excavatum.</title>
        <authorList>
            <person name="Ribeiro J.M."/>
            <person name="Slovak M."/>
            <person name="Francischetti I.M."/>
        </authorList>
    </citation>
    <scope>NUCLEOTIDE SEQUENCE</scope>
    <source>
        <strain evidence="7">Samish</strain>
        <tissue evidence="7">Salivary glands</tissue>
    </source>
</reference>
<evidence type="ECO:0000256" key="3">
    <source>
        <dbReference type="ARBA" id="ARBA00022989"/>
    </source>
</evidence>
<dbReference type="AlphaFoldDB" id="A0A131XPN0"/>
<evidence type="ECO:0000313" key="7">
    <source>
        <dbReference type="EMBL" id="JAP68312.1"/>
    </source>
</evidence>
<feature type="transmembrane region" description="Helical" evidence="5">
    <location>
        <begin position="81"/>
        <end position="99"/>
    </location>
</feature>
<dbReference type="PANTHER" id="PTHR12297">
    <property type="entry name" value="HYPOXIA-INDUCBILE GENE 1 HIG1 -RELATED"/>
    <property type="match status" value="1"/>
</dbReference>
<proteinExistence type="evidence at transcript level"/>
<name>A0A131XPN0_9ACAR</name>
<evidence type="ECO:0000256" key="4">
    <source>
        <dbReference type="ARBA" id="ARBA00023136"/>
    </source>
</evidence>
<dbReference type="Gene3D" id="6.10.140.1320">
    <property type="match status" value="1"/>
</dbReference>
<evidence type="ECO:0000256" key="2">
    <source>
        <dbReference type="ARBA" id="ARBA00022692"/>
    </source>
</evidence>
<dbReference type="InterPro" id="IPR007667">
    <property type="entry name" value="Hypoxia_induced_domain"/>
</dbReference>